<dbReference type="STRING" id="261392.SAMN02745149_01038"/>
<organism evidence="1 2">
    <name type="scientific">Treponema porcinum</name>
    <dbReference type="NCBI Taxonomy" id="261392"/>
    <lineage>
        <taxon>Bacteria</taxon>
        <taxon>Pseudomonadati</taxon>
        <taxon>Spirochaetota</taxon>
        <taxon>Spirochaetia</taxon>
        <taxon>Spirochaetales</taxon>
        <taxon>Treponemataceae</taxon>
        <taxon>Treponema</taxon>
    </lineage>
</organism>
<dbReference type="InterPro" id="IPR009241">
    <property type="entry name" value="HigB-like"/>
</dbReference>
<dbReference type="Pfam" id="PF05973">
    <property type="entry name" value="Gp49"/>
    <property type="match status" value="1"/>
</dbReference>
<sequence>MNTDKKEYVLYKGEKFTVEWYYTDKNKSQPFEYFNSLDSQQQMKLLYLVKRMADFGKISDKTKFNFEEDGIWAFKPKPDRFLSFFTSGKKIIITNAFEKKCQKLPPAEKEKAEKCREDYENRVKGGTYYDNI</sequence>
<dbReference type="OrthoDB" id="9789104at2"/>
<keyword evidence="2" id="KW-1185">Reference proteome</keyword>
<name>A0A1T4K8F8_TREPO</name>
<dbReference type="EMBL" id="FUWG01000007">
    <property type="protein sequence ID" value="SJZ38730.1"/>
    <property type="molecule type" value="Genomic_DNA"/>
</dbReference>
<accession>A0A1T4K8F8</accession>
<evidence type="ECO:0000313" key="1">
    <source>
        <dbReference type="EMBL" id="SJZ38730.1"/>
    </source>
</evidence>
<dbReference type="Proteomes" id="UP000190423">
    <property type="component" value="Unassembled WGS sequence"/>
</dbReference>
<proteinExistence type="predicted"/>
<reference evidence="1 2" key="1">
    <citation type="submission" date="2017-02" db="EMBL/GenBank/DDBJ databases">
        <authorList>
            <person name="Peterson S.W."/>
        </authorList>
    </citation>
    <scope>NUCLEOTIDE SEQUENCE [LARGE SCALE GENOMIC DNA]</scope>
    <source>
        <strain evidence="1 2">ATCC BAA-908</strain>
    </source>
</reference>
<dbReference type="GeneID" id="78316340"/>
<dbReference type="RefSeq" id="WP_078932962.1">
    <property type="nucleotide sequence ID" value="NZ_FUWG01000007.1"/>
</dbReference>
<evidence type="ECO:0000313" key="2">
    <source>
        <dbReference type="Proteomes" id="UP000190423"/>
    </source>
</evidence>
<gene>
    <name evidence="1" type="ORF">SAMN02745149_01038</name>
</gene>
<protein>
    <submittedName>
        <fullName evidence="1">Phage derived protein Gp49-like</fullName>
    </submittedName>
</protein>
<dbReference type="AlphaFoldDB" id="A0A1T4K8F8"/>